<proteinExistence type="predicted"/>
<organism evidence="2 4">
    <name type="scientific">Medicago truncatula</name>
    <name type="common">Barrel medic</name>
    <name type="synonym">Medicago tribuloides</name>
    <dbReference type="NCBI Taxonomy" id="3880"/>
    <lineage>
        <taxon>Eukaryota</taxon>
        <taxon>Viridiplantae</taxon>
        <taxon>Streptophyta</taxon>
        <taxon>Embryophyta</taxon>
        <taxon>Tracheophyta</taxon>
        <taxon>Spermatophyta</taxon>
        <taxon>Magnoliopsida</taxon>
        <taxon>eudicotyledons</taxon>
        <taxon>Gunneridae</taxon>
        <taxon>Pentapetalae</taxon>
        <taxon>rosids</taxon>
        <taxon>fabids</taxon>
        <taxon>Fabales</taxon>
        <taxon>Fabaceae</taxon>
        <taxon>Papilionoideae</taxon>
        <taxon>50 kb inversion clade</taxon>
        <taxon>NPAAA clade</taxon>
        <taxon>Hologalegina</taxon>
        <taxon>IRL clade</taxon>
        <taxon>Trifolieae</taxon>
        <taxon>Medicago</taxon>
    </lineage>
</organism>
<protein>
    <submittedName>
        <fullName evidence="2">Transmembrane protein, putative</fullName>
    </submittedName>
</protein>
<reference evidence="2 4" key="2">
    <citation type="journal article" date="2014" name="BMC Genomics">
        <title>An improved genome release (version Mt4.0) for the model legume Medicago truncatula.</title>
        <authorList>
            <person name="Tang H."/>
            <person name="Krishnakumar V."/>
            <person name="Bidwell S."/>
            <person name="Rosen B."/>
            <person name="Chan A."/>
            <person name="Zhou S."/>
            <person name="Gentzbittel L."/>
            <person name="Childs K.L."/>
            <person name="Yandell M."/>
            <person name="Gundlach H."/>
            <person name="Mayer K.F."/>
            <person name="Schwartz D.C."/>
            <person name="Town C.D."/>
        </authorList>
    </citation>
    <scope>GENOME REANNOTATION</scope>
    <source>
        <strain evidence="2">A17</strain>
        <strain evidence="3 4">cv. Jemalong A17</strain>
    </source>
</reference>
<dbReference type="AlphaFoldDB" id="A0A072VMI8"/>
<name>A0A072VMI8_MEDTR</name>
<keyword evidence="1 2" id="KW-0812">Transmembrane</keyword>
<feature type="transmembrane region" description="Helical" evidence="1">
    <location>
        <begin position="46"/>
        <end position="68"/>
    </location>
</feature>
<reference evidence="2 4" key="1">
    <citation type="journal article" date="2011" name="Nature">
        <title>The Medicago genome provides insight into the evolution of rhizobial symbioses.</title>
        <authorList>
            <person name="Young N.D."/>
            <person name="Debelle F."/>
            <person name="Oldroyd G.E."/>
            <person name="Geurts R."/>
            <person name="Cannon S.B."/>
            <person name="Udvardi M.K."/>
            <person name="Benedito V.A."/>
            <person name="Mayer K.F."/>
            <person name="Gouzy J."/>
            <person name="Schoof H."/>
            <person name="Van de Peer Y."/>
            <person name="Proost S."/>
            <person name="Cook D.R."/>
            <person name="Meyers B.C."/>
            <person name="Spannagl M."/>
            <person name="Cheung F."/>
            <person name="De Mita S."/>
            <person name="Krishnakumar V."/>
            <person name="Gundlach H."/>
            <person name="Zhou S."/>
            <person name="Mudge J."/>
            <person name="Bharti A.K."/>
            <person name="Murray J.D."/>
            <person name="Naoumkina M.A."/>
            <person name="Rosen B."/>
            <person name="Silverstein K.A."/>
            <person name="Tang H."/>
            <person name="Rombauts S."/>
            <person name="Zhao P.X."/>
            <person name="Zhou P."/>
            <person name="Barbe V."/>
            <person name="Bardou P."/>
            <person name="Bechner M."/>
            <person name="Bellec A."/>
            <person name="Berger A."/>
            <person name="Berges H."/>
            <person name="Bidwell S."/>
            <person name="Bisseling T."/>
            <person name="Choisne N."/>
            <person name="Couloux A."/>
            <person name="Denny R."/>
            <person name="Deshpande S."/>
            <person name="Dai X."/>
            <person name="Doyle J.J."/>
            <person name="Dudez A.M."/>
            <person name="Farmer A.D."/>
            <person name="Fouteau S."/>
            <person name="Franken C."/>
            <person name="Gibelin C."/>
            <person name="Gish J."/>
            <person name="Goldstein S."/>
            <person name="Gonzalez A.J."/>
            <person name="Green P.J."/>
            <person name="Hallab A."/>
            <person name="Hartog M."/>
            <person name="Hua A."/>
            <person name="Humphray S.J."/>
            <person name="Jeong D.H."/>
            <person name="Jing Y."/>
            <person name="Jocker A."/>
            <person name="Kenton S.M."/>
            <person name="Kim D.J."/>
            <person name="Klee K."/>
            <person name="Lai H."/>
            <person name="Lang C."/>
            <person name="Lin S."/>
            <person name="Macmil S.L."/>
            <person name="Magdelenat G."/>
            <person name="Matthews L."/>
            <person name="McCorrison J."/>
            <person name="Monaghan E.L."/>
            <person name="Mun J.H."/>
            <person name="Najar F.Z."/>
            <person name="Nicholson C."/>
            <person name="Noirot C."/>
            <person name="O'Bleness M."/>
            <person name="Paule C.R."/>
            <person name="Poulain J."/>
            <person name="Prion F."/>
            <person name="Qin B."/>
            <person name="Qu C."/>
            <person name="Retzel E.F."/>
            <person name="Riddle C."/>
            <person name="Sallet E."/>
            <person name="Samain S."/>
            <person name="Samson N."/>
            <person name="Sanders I."/>
            <person name="Saurat O."/>
            <person name="Scarpelli C."/>
            <person name="Schiex T."/>
            <person name="Segurens B."/>
            <person name="Severin A.J."/>
            <person name="Sherrier D.J."/>
            <person name="Shi R."/>
            <person name="Sims S."/>
            <person name="Singer S.R."/>
            <person name="Sinharoy S."/>
            <person name="Sterck L."/>
            <person name="Viollet A."/>
            <person name="Wang B.B."/>
            <person name="Wang K."/>
            <person name="Wang M."/>
            <person name="Wang X."/>
            <person name="Warfsmann J."/>
            <person name="Weissenbach J."/>
            <person name="White D.D."/>
            <person name="White J.D."/>
            <person name="Wiley G.B."/>
            <person name="Wincker P."/>
            <person name="Xing Y."/>
            <person name="Yang L."/>
            <person name="Yao Z."/>
            <person name="Ying F."/>
            <person name="Zhai J."/>
            <person name="Zhou L."/>
            <person name="Zuber A."/>
            <person name="Denarie J."/>
            <person name="Dixon R.A."/>
            <person name="May G.D."/>
            <person name="Schwartz D.C."/>
            <person name="Rogers J."/>
            <person name="Quetier F."/>
            <person name="Town C.D."/>
            <person name="Roe B.A."/>
        </authorList>
    </citation>
    <scope>NUCLEOTIDE SEQUENCE [LARGE SCALE GENOMIC DNA]</scope>
    <source>
        <strain evidence="2">A17</strain>
        <strain evidence="3 4">cv. Jemalong A17</strain>
    </source>
</reference>
<keyword evidence="1" id="KW-1133">Transmembrane helix</keyword>
<dbReference type="HOGENOM" id="CLU_2124722_0_0_1"/>
<evidence type="ECO:0000313" key="4">
    <source>
        <dbReference type="Proteomes" id="UP000002051"/>
    </source>
</evidence>
<gene>
    <name evidence="2" type="ordered locus">MTR_1g072855</name>
</gene>
<dbReference type="EnsemblPlants" id="KEH42648">
    <property type="protein sequence ID" value="KEH42648"/>
    <property type="gene ID" value="MTR_1g072855"/>
</dbReference>
<accession>A0A072VMI8</accession>
<keyword evidence="4" id="KW-1185">Reference proteome</keyword>
<evidence type="ECO:0000256" key="1">
    <source>
        <dbReference type="SAM" id="Phobius"/>
    </source>
</evidence>
<sequence>MSGVRPFAPPFTHIYYSDDEFPSLFLVFSFKIRFKIGWFIVFSVDLAFQIGLGSGGGIIYGFAVVWLLKPEGQLRSAGLKTSWMPLLRHFLSIPVLRLRLKCYARKSFYACCIV</sequence>
<keyword evidence="1" id="KW-0472">Membrane</keyword>
<evidence type="ECO:0000313" key="3">
    <source>
        <dbReference type="EnsemblPlants" id="KEH42648"/>
    </source>
</evidence>
<reference evidence="3" key="3">
    <citation type="submission" date="2015-04" db="UniProtKB">
        <authorList>
            <consortium name="EnsemblPlants"/>
        </authorList>
    </citation>
    <scope>IDENTIFICATION</scope>
    <source>
        <strain evidence="3">cv. Jemalong A17</strain>
    </source>
</reference>
<dbReference type="EMBL" id="CM001217">
    <property type="protein sequence ID" value="KEH42648.1"/>
    <property type="molecule type" value="Genomic_DNA"/>
</dbReference>
<dbReference type="Proteomes" id="UP000002051">
    <property type="component" value="Unassembled WGS sequence"/>
</dbReference>
<evidence type="ECO:0000313" key="2">
    <source>
        <dbReference type="EMBL" id="KEH42648.1"/>
    </source>
</evidence>